<dbReference type="RefSeq" id="XP_008446138.1">
    <property type="nucleotide sequence ID" value="XM_008447916.2"/>
</dbReference>
<comment type="similarity">
    <text evidence="2 9">Belongs to the cytochrome P450 family.</text>
</comment>
<feature type="binding site" description="axial binding residue" evidence="8">
    <location>
        <position position="472"/>
    </location>
    <ligand>
        <name>heme</name>
        <dbReference type="ChEBI" id="CHEBI:30413"/>
    </ligand>
    <ligandPart>
        <name>Fe</name>
        <dbReference type="ChEBI" id="CHEBI:18248"/>
    </ligandPart>
</feature>
<evidence type="ECO:0000313" key="13">
    <source>
        <dbReference type="RefSeq" id="XP_008446138.1"/>
    </source>
</evidence>
<organism evidence="12 13">
    <name type="scientific">Cucumis melo</name>
    <name type="common">Muskmelon</name>
    <dbReference type="NCBI Taxonomy" id="3656"/>
    <lineage>
        <taxon>Eukaryota</taxon>
        <taxon>Viridiplantae</taxon>
        <taxon>Streptophyta</taxon>
        <taxon>Embryophyta</taxon>
        <taxon>Tracheophyta</taxon>
        <taxon>Spermatophyta</taxon>
        <taxon>Magnoliopsida</taxon>
        <taxon>eudicotyledons</taxon>
        <taxon>Gunneridae</taxon>
        <taxon>Pentapetalae</taxon>
        <taxon>rosids</taxon>
        <taxon>fabids</taxon>
        <taxon>Cucurbitales</taxon>
        <taxon>Cucurbitaceae</taxon>
        <taxon>Benincaseae</taxon>
        <taxon>Cucumis</taxon>
    </lineage>
</organism>
<evidence type="ECO:0000256" key="2">
    <source>
        <dbReference type="ARBA" id="ARBA00010617"/>
    </source>
</evidence>
<dbReference type="InterPro" id="IPR017972">
    <property type="entry name" value="Cyt_P450_CS"/>
</dbReference>
<keyword evidence="10" id="KW-1133">Transmembrane helix</keyword>
<dbReference type="AlphaFoldDB" id="A0A1S3BDV7"/>
<dbReference type="PANTHER" id="PTHR47955">
    <property type="entry name" value="CYTOCHROME P450 FAMILY 71 PROTEIN"/>
    <property type="match status" value="1"/>
</dbReference>
<evidence type="ECO:0000256" key="4">
    <source>
        <dbReference type="ARBA" id="ARBA00022723"/>
    </source>
</evidence>
<dbReference type="GO" id="GO:0020037">
    <property type="term" value="F:heme binding"/>
    <property type="evidence" value="ECO:0007669"/>
    <property type="project" value="InterPro"/>
</dbReference>
<keyword evidence="6 8" id="KW-0408">Iron</keyword>
<proteinExistence type="inferred from homology"/>
<dbReference type="EnsemblPlants" id="MELO3C011929.2.1">
    <property type="protein sequence ID" value="MELO3C011929.2.1"/>
    <property type="gene ID" value="MELO3C011929.2"/>
</dbReference>
<dbReference type="Gene3D" id="1.10.630.10">
    <property type="entry name" value="Cytochrome P450"/>
    <property type="match status" value="1"/>
</dbReference>
<dbReference type="KEGG" id="cmo:103488953"/>
<feature type="transmembrane region" description="Helical" evidence="10">
    <location>
        <begin position="24"/>
        <end position="41"/>
    </location>
</feature>
<keyword evidence="4 8" id="KW-0479">Metal-binding</keyword>
<keyword evidence="7 9" id="KW-0503">Monooxygenase</keyword>
<dbReference type="SUPFAM" id="SSF48264">
    <property type="entry name" value="Cytochrome P450"/>
    <property type="match status" value="1"/>
</dbReference>
<dbReference type="eggNOG" id="KOG0156">
    <property type="taxonomic scope" value="Eukaryota"/>
</dbReference>
<sequence>MSITALLSLPLSNAIVDSYNMHSLSICVLFLLFFLCYLLLLKTKKYVVLKHNNNHKFLPPPSPPKLPLLGHLHLLGSHPHRSLWNLSRTYSPVMLLKFGPVPTVIISSAMVAKELFKRHDLASCSRPRLAATAKYSYNFLDLIFSSYDDRWRELRKICIAELFSPKRVQSFQHIREEEVNQLLNAISQSSSSSTLFNFTAKTYSLTTNILTRIAFGKSIRESESKLDDCDVERVIQRASAAIGSFSASDLFPSFGWIIDRLTGVHGRLEKNVEELDAFLEHVIKDRINFWAACQKEENILDVLLRMERDCYEFGSIKFTRDCIKAVVMDLFLAGVETGANTLVWTMTELVRNSKVMKKLQREIRSTITKQDQVKENELEKLQYLKMVVKEALRLHPPLPLLLPRETMSHFKLNGYDIHPKTRIHVNVLAIGRDANSWKNPQEFCPERFMESDIDYKGQNFELIPFGAGRRICPGVNMGMAMVELALANMLLCFDWKLPNGMKEEDLDMEEDFGITVSKKSPLQLIPIPYFNSN</sequence>
<evidence type="ECO:0000313" key="12">
    <source>
        <dbReference type="Proteomes" id="UP001652600"/>
    </source>
</evidence>
<dbReference type="InterPro" id="IPR002401">
    <property type="entry name" value="Cyt_P450_E_grp-I"/>
</dbReference>
<dbReference type="GO" id="GO:0004497">
    <property type="term" value="F:monooxygenase activity"/>
    <property type="evidence" value="ECO:0007669"/>
    <property type="project" value="UniProtKB-KW"/>
</dbReference>
<dbReference type="FunFam" id="1.10.630.10:FF:000011">
    <property type="entry name" value="Cytochrome P450 83B1"/>
    <property type="match status" value="1"/>
</dbReference>
<accession>A0A1S3BDV7</accession>
<evidence type="ECO:0000256" key="6">
    <source>
        <dbReference type="ARBA" id="ARBA00023004"/>
    </source>
</evidence>
<evidence type="ECO:0000256" key="3">
    <source>
        <dbReference type="ARBA" id="ARBA00022617"/>
    </source>
</evidence>
<evidence type="ECO:0000256" key="8">
    <source>
        <dbReference type="PIRSR" id="PIRSR602401-1"/>
    </source>
</evidence>
<reference evidence="13" key="2">
    <citation type="submission" date="2025-04" db="UniProtKB">
        <authorList>
            <consortium name="RefSeq"/>
        </authorList>
    </citation>
    <scope>IDENTIFICATION</scope>
</reference>
<dbReference type="PANTHER" id="PTHR47955:SF19">
    <property type="entry name" value="CYTOCHROME P450 71A9-LIKE ISOFORM X1"/>
    <property type="match status" value="1"/>
</dbReference>
<dbReference type="PRINTS" id="PR00385">
    <property type="entry name" value="P450"/>
</dbReference>
<dbReference type="PROSITE" id="PS00086">
    <property type="entry name" value="CYTOCHROME_P450"/>
    <property type="match status" value="1"/>
</dbReference>
<name>A0A1S3BDV7_CUCME</name>
<dbReference type="CDD" id="cd11072">
    <property type="entry name" value="CYP71-like"/>
    <property type="match status" value="1"/>
</dbReference>
<dbReference type="Pfam" id="PF00067">
    <property type="entry name" value="p450"/>
    <property type="match status" value="1"/>
</dbReference>
<evidence type="ECO:0000313" key="11">
    <source>
        <dbReference type="EnsemblPlants" id="MELO3C011929.2.1"/>
    </source>
</evidence>
<keyword evidence="3 8" id="KW-0349">Heme</keyword>
<dbReference type="OrthoDB" id="2789670at2759"/>
<keyword evidence="12" id="KW-1185">Reference proteome</keyword>
<evidence type="ECO:0000256" key="5">
    <source>
        <dbReference type="ARBA" id="ARBA00023002"/>
    </source>
</evidence>
<evidence type="ECO:0000256" key="9">
    <source>
        <dbReference type="RuleBase" id="RU000461"/>
    </source>
</evidence>
<comment type="cofactor">
    <cofactor evidence="1 8">
        <name>heme</name>
        <dbReference type="ChEBI" id="CHEBI:30413"/>
    </cofactor>
</comment>
<dbReference type="InterPro" id="IPR036396">
    <property type="entry name" value="Cyt_P450_sf"/>
</dbReference>
<dbReference type="PRINTS" id="PR00463">
    <property type="entry name" value="EP450I"/>
</dbReference>
<dbReference type="GO" id="GO:0016705">
    <property type="term" value="F:oxidoreductase activity, acting on paired donors, with incorporation or reduction of molecular oxygen"/>
    <property type="evidence" value="ECO:0007669"/>
    <property type="project" value="InterPro"/>
</dbReference>
<dbReference type="InterPro" id="IPR001128">
    <property type="entry name" value="Cyt_P450"/>
</dbReference>
<gene>
    <name evidence="13" type="primary">LOC103488953</name>
    <name evidence="11" type="synonym">103488953</name>
</gene>
<protein>
    <submittedName>
        <fullName evidence="13">Cytochrome P450 71B37-like</fullName>
    </submittedName>
</protein>
<dbReference type="GeneID" id="103488953"/>
<keyword evidence="10" id="KW-0812">Transmembrane</keyword>
<evidence type="ECO:0000256" key="10">
    <source>
        <dbReference type="SAM" id="Phobius"/>
    </source>
</evidence>
<keyword evidence="5 9" id="KW-0560">Oxidoreductase</keyword>
<reference evidence="11" key="1">
    <citation type="submission" date="2023-03" db="UniProtKB">
        <authorList>
            <consortium name="EnsemblPlants"/>
        </authorList>
    </citation>
    <scope>IDENTIFICATION</scope>
</reference>
<keyword evidence="10" id="KW-0472">Membrane</keyword>
<evidence type="ECO:0000256" key="1">
    <source>
        <dbReference type="ARBA" id="ARBA00001971"/>
    </source>
</evidence>
<evidence type="ECO:0000256" key="7">
    <source>
        <dbReference type="ARBA" id="ARBA00023033"/>
    </source>
</evidence>
<dbReference type="Gramene" id="MELO3C011929.2.1">
    <property type="protein sequence ID" value="MELO3C011929.2.1"/>
    <property type="gene ID" value="MELO3C011929.2"/>
</dbReference>
<dbReference type="SMR" id="A0A1S3BDV7"/>
<dbReference type="Proteomes" id="UP001652600">
    <property type="component" value="Chromosome 10"/>
</dbReference>
<dbReference type="InParanoid" id="A0A1S3BDV7"/>
<dbReference type="GO" id="GO:0005506">
    <property type="term" value="F:iron ion binding"/>
    <property type="evidence" value="ECO:0007669"/>
    <property type="project" value="InterPro"/>
</dbReference>